<evidence type="ECO:0000313" key="7">
    <source>
        <dbReference type="Proteomes" id="UP000029224"/>
    </source>
</evidence>
<keyword evidence="6" id="KW-0808">Transferase</keyword>
<name>A0A090T8D2_9VIBR</name>
<dbReference type="GO" id="GO:0005975">
    <property type="term" value="P:carbohydrate metabolic process"/>
    <property type="evidence" value="ECO:0007669"/>
    <property type="project" value="InterPro"/>
</dbReference>
<dbReference type="SUPFAM" id="SSF88713">
    <property type="entry name" value="Glycoside hydrolase/deacetylase"/>
    <property type="match status" value="1"/>
</dbReference>
<dbReference type="InterPro" id="IPR011330">
    <property type="entry name" value="Glyco_hydro/deAcase_b/a-brl"/>
</dbReference>
<evidence type="ECO:0000256" key="2">
    <source>
        <dbReference type="ARBA" id="ARBA00022723"/>
    </source>
</evidence>
<proteinExistence type="predicted"/>
<accession>A0A090T8D2</accession>
<keyword evidence="3" id="KW-0378">Hydrolase</keyword>
<dbReference type="Proteomes" id="UP000029224">
    <property type="component" value="Unassembled WGS sequence"/>
</dbReference>
<dbReference type="Pfam" id="PF04794">
    <property type="entry name" value="YdjC"/>
    <property type="match status" value="1"/>
</dbReference>
<comment type="cofactor">
    <cofactor evidence="1">
        <name>Mg(2+)</name>
        <dbReference type="ChEBI" id="CHEBI:18420"/>
    </cofactor>
</comment>
<dbReference type="PANTHER" id="PTHR31609:SF1">
    <property type="entry name" value="CARBOHYDRATE DEACETYLASE"/>
    <property type="match status" value="1"/>
</dbReference>
<keyword evidence="4" id="KW-0460">Magnesium</keyword>
<dbReference type="InterPro" id="IPR006879">
    <property type="entry name" value="YdjC-like"/>
</dbReference>
<sequence length="76" mass="7859">MKLILNADDFGLTESVNLAIVDCIKAGVVKSTTVMMNQPGTAHAATLNAQGLIPDVGLHFTLTSGKPIAEPSLIPS</sequence>
<evidence type="ECO:0000256" key="3">
    <source>
        <dbReference type="ARBA" id="ARBA00022801"/>
    </source>
</evidence>
<dbReference type="AlphaFoldDB" id="A0A090T8D2"/>
<dbReference type="Gene3D" id="3.20.20.370">
    <property type="entry name" value="Glycoside hydrolase/deacetylase"/>
    <property type="match status" value="1"/>
</dbReference>
<dbReference type="GO" id="GO:0046872">
    <property type="term" value="F:metal ion binding"/>
    <property type="evidence" value="ECO:0007669"/>
    <property type="project" value="UniProtKB-KW"/>
</dbReference>
<gene>
    <name evidence="6" type="ORF">JCM19240_3349</name>
</gene>
<comment type="caution">
    <text evidence="6">The sequence shown here is derived from an EMBL/GenBank/DDBJ whole genome shotgun (WGS) entry which is preliminary data.</text>
</comment>
<dbReference type="GO" id="GO:0016787">
    <property type="term" value="F:hydrolase activity"/>
    <property type="evidence" value="ECO:0007669"/>
    <property type="project" value="UniProtKB-KW"/>
</dbReference>
<keyword evidence="7" id="KW-1185">Reference proteome</keyword>
<evidence type="ECO:0000256" key="4">
    <source>
        <dbReference type="ARBA" id="ARBA00022842"/>
    </source>
</evidence>
<evidence type="ECO:0000256" key="1">
    <source>
        <dbReference type="ARBA" id="ARBA00001946"/>
    </source>
</evidence>
<keyword evidence="5" id="KW-0119">Carbohydrate metabolism</keyword>
<protein>
    <submittedName>
        <fullName evidence="6">Cellobiose phosphotransferase system YdjC-like protein</fullName>
    </submittedName>
</protein>
<organism evidence="6 7">
    <name type="scientific">Vibrio maritimus</name>
    <dbReference type="NCBI Taxonomy" id="990268"/>
    <lineage>
        <taxon>Bacteria</taxon>
        <taxon>Pseudomonadati</taxon>
        <taxon>Pseudomonadota</taxon>
        <taxon>Gammaproteobacteria</taxon>
        <taxon>Vibrionales</taxon>
        <taxon>Vibrionaceae</taxon>
        <taxon>Vibrio</taxon>
    </lineage>
</organism>
<dbReference type="PANTHER" id="PTHR31609">
    <property type="entry name" value="YDJC DEACETYLASE FAMILY MEMBER"/>
    <property type="match status" value="1"/>
</dbReference>
<evidence type="ECO:0000256" key="5">
    <source>
        <dbReference type="ARBA" id="ARBA00023277"/>
    </source>
</evidence>
<dbReference type="GO" id="GO:0019213">
    <property type="term" value="F:deacetylase activity"/>
    <property type="evidence" value="ECO:0007669"/>
    <property type="project" value="TreeGrafter"/>
</dbReference>
<evidence type="ECO:0000313" key="6">
    <source>
        <dbReference type="EMBL" id="GAL34979.1"/>
    </source>
</evidence>
<dbReference type="GO" id="GO:0016740">
    <property type="term" value="F:transferase activity"/>
    <property type="evidence" value="ECO:0007669"/>
    <property type="project" value="UniProtKB-KW"/>
</dbReference>
<reference evidence="6 7" key="1">
    <citation type="submission" date="2014-09" db="EMBL/GenBank/DDBJ databases">
        <title>Vibrio maritimus JCM 19240. (C210) whole genome shotgun sequence.</title>
        <authorList>
            <person name="Sawabe T."/>
            <person name="Meirelles P."/>
            <person name="Nakanishi M."/>
            <person name="Sayaka M."/>
            <person name="Hattori M."/>
            <person name="Ohkuma M."/>
        </authorList>
    </citation>
    <scope>NUCLEOTIDE SEQUENCE [LARGE SCALE GENOMIC DNA]</scope>
    <source>
        <strain evidence="6 7">JCM 19240</strain>
    </source>
</reference>
<dbReference type="EMBL" id="BBMT01000006">
    <property type="protein sequence ID" value="GAL34979.1"/>
    <property type="molecule type" value="Genomic_DNA"/>
</dbReference>
<reference evidence="6 7" key="2">
    <citation type="submission" date="2014-09" db="EMBL/GenBank/DDBJ databases">
        <authorList>
            <consortium name="NBRP consortium"/>
            <person name="Sawabe T."/>
            <person name="Meirelles P."/>
            <person name="Nakanishi M."/>
            <person name="Sayaka M."/>
            <person name="Hattori M."/>
            <person name="Ohkuma M."/>
        </authorList>
    </citation>
    <scope>NUCLEOTIDE SEQUENCE [LARGE SCALE GENOMIC DNA]</scope>
    <source>
        <strain evidence="6 7">JCM 19240</strain>
    </source>
</reference>
<keyword evidence="2" id="KW-0479">Metal-binding</keyword>